<proteinExistence type="predicted"/>
<comment type="caution">
    <text evidence="11">The sequence shown here is derived from an EMBL/GenBank/DDBJ whole genome shotgun (WGS) entry which is preliminary data.</text>
</comment>
<feature type="region of interest" description="Disordered" evidence="7">
    <location>
        <begin position="938"/>
        <end position="996"/>
    </location>
</feature>
<dbReference type="InterPro" id="IPR013783">
    <property type="entry name" value="Ig-like_fold"/>
</dbReference>
<dbReference type="InterPro" id="IPR035986">
    <property type="entry name" value="PKD_dom_sf"/>
</dbReference>
<dbReference type="SUPFAM" id="SSF48726">
    <property type="entry name" value="Immunoglobulin"/>
    <property type="match status" value="1"/>
</dbReference>
<dbReference type="RefSeq" id="WP_285727122.1">
    <property type="nucleotide sequence ID" value="NZ_BSDD01000005.1"/>
</dbReference>
<feature type="domain" description="Ig-like" evidence="10">
    <location>
        <begin position="614"/>
        <end position="702"/>
    </location>
</feature>
<keyword evidence="3" id="KW-0472">Membrane</keyword>
<evidence type="ECO:0000259" key="9">
    <source>
        <dbReference type="PROSITE" id="PS50093"/>
    </source>
</evidence>
<dbReference type="SUPFAM" id="SSF49299">
    <property type="entry name" value="PKD domain"/>
    <property type="match status" value="1"/>
</dbReference>
<feature type="domain" description="Ig-like" evidence="10">
    <location>
        <begin position="461"/>
        <end position="537"/>
    </location>
</feature>
<dbReference type="InterPro" id="IPR003599">
    <property type="entry name" value="Ig_sub"/>
</dbReference>
<dbReference type="EMBL" id="BSDD01000005">
    <property type="protein sequence ID" value="GLH71155.1"/>
    <property type="molecule type" value="Genomic_DNA"/>
</dbReference>
<dbReference type="InterPro" id="IPR051275">
    <property type="entry name" value="Cell_adhesion_signaling"/>
</dbReference>
<evidence type="ECO:0000256" key="7">
    <source>
        <dbReference type="SAM" id="MobiDB-lite"/>
    </source>
</evidence>
<name>A0ABQ5Q8K0_9BACT</name>
<dbReference type="InterPro" id="IPR022385">
    <property type="entry name" value="Rhs_assc_core"/>
</dbReference>
<dbReference type="Gene3D" id="2.180.10.10">
    <property type="entry name" value="RHS repeat-associated core"/>
    <property type="match status" value="1"/>
</dbReference>
<dbReference type="Gene3D" id="2.60.40.10">
    <property type="entry name" value="Immunoglobulins"/>
    <property type="match status" value="1"/>
</dbReference>
<evidence type="ECO:0000256" key="4">
    <source>
        <dbReference type="ARBA" id="ARBA00023157"/>
    </source>
</evidence>
<dbReference type="PANTHER" id="PTHR11640:SF164">
    <property type="entry name" value="MAM DOMAIN-CONTAINING GLYCOSYLPHOSPHATIDYLINOSITOL ANCHOR PROTEIN 1"/>
    <property type="match status" value="1"/>
</dbReference>
<feature type="domain" description="PKD" evidence="9">
    <location>
        <begin position="35"/>
        <end position="104"/>
    </location>
</feature>
<dbReference type="SMART" id="SM00409">
    <property type="entry name" value="IG"/>
    <property type="match status" value="4"/>
</dbReference>
<keyword evidence="2" id="KW-0677">Repeat</keyword>
<organism evidence="11 12">
    <name type="scientific">Geothrix rubra</name>
    <dbReference type="NCBI Taxonomy" id="2927977"/>
    <lineage>
        <taxon>Bacteria</taxon>
        <taxon>Pseudomonadati</taxon>
        <taxon>Acidobacteriota</taxon>
        <taxon>Holophagae</taxon>
        <taxon>Holophagales</taxon>
        <taxon>Holophagaceae</taxon>
        <taxon>Geothrix</taxon>
    </lineage>
</organism>
<feature type="chain" id="PRO_5046145616" description="PKD domain-containing protein" evidence="8">
    <location>
        <begin position="31"/>
        <end position="1121"/>
    </location>
</feature>
<dbReference type="SUPFAM" id="SSF49373">
    <property type="entry name" value="Invasin/intimin cell-adhesion fragments"/>
    <property type="match status" value="1"/>
</dbReference>
<dbReference type="PROSITE" id="PS50093">
    <property type="entry name" value="PKD"/>
    <property type="match status" value="1"/>
</dbReference>
<dbReference type="SMART" id="SM00089">
    <property type="entry name" value="PKD"/>
    <property type="match status" value="5"/>
</dbReference>
<evidence type="ECO:0000256" key="5">
    <source>
        <dbReference type="ARBA" id="ARBA00023180"/>
    </source>
</evidence>
<comment type="subcellular location">
    <subcellularLocation>
        <location evidence="1">Membrane</location>
        <topology evidence="1">Single-pass type I membrane protein</topology>
    </subcellularLocation>
</comment>
<protein>
    <recommendedName>
        <fullName evidence="13">PKD domain-containing protein</fullName>
    </recommendedName>
</protein>
<dbReference type="PANTHER" id="PTHR11640">
    <property type="entry name" value="NEPHRIN"/>
    <property type="match status" value="1"/>
</dbReference>
<keyword evidence="4" id="KW-1015">Disulfide bond</keyword>
<keyword evidence="5" id="KW-0325">Glycoprotein</keyword>
<evidence type="ECO:0000256" key="2">
    <source>
        <dbReference type="ARBA" id="ARBA00022737"/>
    </source>
</evidence>
<dbReference type="PROSITE" id="PS50835">
    <property type="entry name" value="IG_LIKE"/>
    <property type="match status" value="2"/>
</dbReference>
<dbReference type="InterPro" id="IPR000601">
    <property type="entry name" value="PKD_dom"/>
</dbReference>
<evidence type="ECO:0000259" key="10">
    <source>
        <dbReference type="PROSITE" id="PS50835"/>
    </source>
</evidence>
<dbReference type="NCBIfam" id="TIGR03696">
    <property type="entry name" value="Rhs_assc_core"/>
    <property type="match status" value="1"/>
</dbReference>
<evidence type="ECO:0000256" key="6">
    <source>
        <dbReference type="ARBA" id="ARBA00023319"/>
    </source>
</evidence>
<dbReference type="InterPro" id="IPR056823">
    <property type="entry name" value="TEN-like_YD-shell"/>
</dbReference>
<feature type="compositionally biased region" description="Low complexity" evidence="7">
    <location>
        <begin position="980"/>
        <end position="994"/>
    </location>
</feature>
<evidence type="ECO:0000256" key="3">
    <source>
        <dbReference type="ARBA" id="ARBA00023136"/>
    </source>
</evidence>
<reference evidence="11 12" key="1">
    <citation type="journal article" date="2023" name="Antonie Van Leeuwenhoek">
        <title>Mesoterricola silvestris gen. nov., sp. nov., Mesoterricola sediminis sp. nov., Geothrix oryzae sp. nov., Geothrix edaphica sp. nov., Geothrix rubra sp. nov., and Geothrix limicola sp. nov., six novel members of Acidobacteriota isolated from soils.</title>
        <authorList>
            <person name="Itoh H."/>
            <person name="Sugisawa Y."/>
            <person name="Mise K."/>
            <person name="Xu Z."/>
            <person name="Kuniyasu M."/>
            <person name="Ushijima N."/>
            <person name="Kawano K."/>
            <person name="Kobayashi E."/>
            <person name="Shiratori Y."/>
            <person name="Masuda Y."/>
            <person name="Senoo K."/>
        </authorList>
    </citation>
    <scope>NUCLEOTIDE SEQUENCE [LARGE SCALE GENOMIC DNA]</scope>
    <source>
        <strain evidence="11 12">Red803</strain>
    </source>
</reference>
<dbReference type="InterPro" id="IPR008964">
    <property type="entry name" value="Invasin/intimin_cell_adhesion"/>
</dbReference>
<keyword evidence="8" id="KW-0732">Signal</keyword>
<evidence type="ECO:0000256" key="8">
    <source>
        <dbReference type="SAM" id="SignalP"/>
    </source>
</evidence>
<dbReference type="SMART" id="SM00635">
    <property type="entry name" value="BID_2"/>
    <property type="match status" value="4"/>
</dbReference>
<dbReference type="Gene3D" id="2.60.40.1080">
    <property type="match status" value="4"/>
</dbReference>
<dbReference type="InterPro" id="IPR036179">
    <property type="entry name" value="Ig-like_dom_sf"/>
</dbReference>
<evidence type="ECO:0000256" key="1">
    <source>
        <dbReference type="ARBA" id="ARBA00004479"/>
    </source>
</evidence>
<evidence type="ECO:0000313" key="12">
    <source>
        <dbReference type="Proteomes" id="UP001165089"/>
    </source>
</evidence>
<evidence type="ECO:0008006" key="13">
    <source>
        <dbReference type="Google" id="ProtNLM"/>
    </source>
</evidence>
<keyword evidence="12" id="KW-1185">Reference proteome</keyword>
<sequence>MSILSNPSTLQRFTLLLLMALGGSSRSLQADPAEATITAPSGSVTVAAQQGVAFTASSTDSSGRDGFSVTGFSWSFGDGATGVGASATHAYAAPGSYTATLTVSYTVRTCKRMDYAGNCTSWITTNLTATATRAVTVTSASISAVSPANPTVDAGSTVPFSATVSGAATPGVTWSVSGGGSIGSNGVFTASSAGTFTVTATSVADPSKSSSTSVTVRSIVTGIVLTPSSISLRAGENTAFSAQIQGQGGPTTAVTWSASGGSIASSGAYTAPLAGGAYTVTATSVQDPTKKATATVSVASISVGVPAPSNGTVDAGNSIQFSATVNGAANPAVTWSVNGGGSISGGGLFTATLAGTYTVTATSVADPSKSASTTVGVRSVVTGVTLTPSTTNLKAGEAIMVTAQVLGLGGPATGVTWTATGGTVAGNGLYTAPLVGGQYTLTARSIQDPTKMASMTVMVSPVVVSALTPGGAVVDAGSSIQFSATAEGAADPSVRWSVSGGGSISASGLFSATTAGSYAVTATSQANPGQSASTSVTVKSVVSGMTLTAPKTALSAGETIRLSAAVSEVGGGDTTVTWAATAGSIASGGDGTYVAPVPATPLTVQVTATSVQNPAVVRTISLSVSAAAVAPVVPANPVVEAGRSVAFSTAVTGAADPGVTWFVDGGGSISASGVFTAALAGTYTVTATSVADPGRTARTSVTVRAVVSGVSVTPASATLTAGQALRFSAVVSGLGIVQGGVTWAASSGSMAADGTFTAPAQPGPVTITATSLQDPSKSGTASLTVRGWVLKWKKDIVYVGTKEIGEVDAQGLHVTLVDHLGSPRFLVNGAGMVESEQKFLPFGESLTDPTTATAFAKGFTNHEQTDPSGLIYMQARFYAPMYGRFLSPDPARDQHFEETQSWNIYSYVQNAPTMRIDPTGMIGLKDLKEWAFGKSQPYSREAPVNSQPNPKQSQATYSVTEHWDNKTVKTSITTGDSGEASATGMRATGRGTAGYDKKEEISSSYLGGHLSLNTERTSSEGKLEGQVGVTANKDGVKVGIGAEATAASAGAGASLSIKAFGYEVTLVSVHAEVKGGTVGGNANAGITKKDGLSASASGSLGVGGKLTVSGLGVKKIDPANK</sequence>
<accession>A0ABQ5Q8K0</accession>
<dbReference type="InterPro" id="IPR003343">
    <property type="entry name" value="Big_2"/>
</dbReference>
<keyword evidence="6" id="KW-0393">Immunoglobulin domain</keyword>
<dbReference type="CDD" id="cd00146">
    <property type="entry name" value="PKD"/>
    <property type="match status" value="1"/>
</dbReference>
<dbReference type="InterPro" id="IPR007110">
    <property type="entry name" value="Ig-like_dom"/>
</dbReference>
<evidence type="ECO:0000313" key="11">
    <source>
        <dbReference type="EMBL" id="GLH71155.1"/>
    </source>
</evidence>
<dbReference type="Pfam" id="PF18911">
    <property type="entry name" value="PKD_4"/>
    <property type="match status" value="1"/>
</dbReference>
<dbReference type="Pfam" id="PF25023">
    <property type="entry name" value="TEN_YD-shell"/>
    <property type="match status" value="1"/>
</dbReference>
<dbReference type="Proteomes" id="UP001165089">
    <property type="component" value="Unassembled WGS sequence"/>
</dbReference>
<dbReference type="InterPro" id="IPR022409">
    <property type="entry name" value="PKD/Chitinase_dom"/>
</dbReference>
<feature type="compositionally biased region" description="Polar residues" evidence="7">
    <location>
        <begin position="944"/>
        <end position="959"/>
    </location>
</feature>
<feature type="signal peptide" evidence="8">
    <location>
        <begin position="1"/>
        <end position="30"/>
    </location>
</feature>
<gene>
    <name evidence="11" type="ORF">GETHPA_26880</name>
</gene>